<feature type="region of interest" description="Disordered" evidence="1">
    <location>
        <begin position="35"/>
        <end position="55"/>
    </location>
</feature>
<protein>
    <recommendedName>
        <fullName evidence="4">Aldo/keto reductase</fullName>
    </recommendedName>
</protein>
<organism evidence="2 3">
    <name type="scientific">Streptomyces vastus</name>
    <dbReference type="NCBI Taxonomy" id="285451"/>
    <lineage>
        <taxon>Bacteria</taxon>
        <taxon>Bacillati</taxon>
        <taxon>Actinomycetota</taxon>
        <taxon>Actinomycetes</taxon>
        <taxon>Kitasatosporales</taxon>
        <taxon>Streptomycetaceae</taxon>
        <taxon>Streptomyces</taxon>
    </lineage>
</organism>
<comment type="caution">
    <text evidence="2">The sequence shown here is derived from an EMBL/GenBank/DDBJ whole genome shotgun (WGS) entry which is preliminary data.</text>
</comment>
<keyword evidence="3" id="KW-1185">Reference proteome</keyword>
<gene>
    <name evidence="2" type="ORF">GCM10010307_51640</name>
</gene>
<dbReference type="Proteomes" id="UP001500151">
    <property type="component" value="Unassembled WGS sequence"/>
</dbReference>
<evidence type="ECO:0008006" key="4">
    <source>
        <dbReference type="Google" id="ProtNLM"/>
    </source>
</evidence>
<proteinExistence type="predicted"/>
<sequence length="55" mass="6001">MIADRALQGIAMGATPFGVGPMRYALPRQAKARAPRVERFESRGSAVTERQTLRG</sequence>
<evidence type="ECO:0000313" key="3">
    <source>
        <dbReference type="Proteomes" id="UP001500151"/>
    </source>
</evidence>
<evidence type="ECO:0000313" key="2">
    <source>
        <dbReference type="EMBL" id="GAA2646128.1"/>
    </source>
</evidence>
<name>A0ABN3R862_9ACTN</name>
<dbReference type="EMBL" id="BAAASJ010000060">
    <property type="protein sequence ID" value="GAA2646128.1"/>
    <property type="molecule type" value="Genomic_DNA"/>
</dbReference>
<evidence type="ECO:0000256" key="1">
    <source>
        <dbReference type="SAM" id="MobiDB-lite"/>
    </source>
</evidence>
<reference evidence="2 3" key="1">
    <citation type="journal article" date="2019" name="Int. J. Syst. Evol. Microbiol.">
        <title>The Global Catalogue of Microorganisms (GCM) 10K type strain sequencing project: providing services to taxonomists for standard genome sequencing and annotation.</title>
        <authorList>
            <consortium name="The Broad Institute Genomics Platform"/>
            <consortium name="The Broad Institute Genome Sequencing Center for Infectious Disease"/>
            <person name="Wu L."/>
            <person name="Ma J."/>
        </authorList>
    </citation>
    <scope>NUCLEOTIDE SEQUENCE [LARGE SCALE GENOMIC DNA]</scope>
    <source>
        <strain evidence="2 3">JCM 4524</strain>
    </source>
</reference>
<accession>A0ABN3R862</accession>